<dbReference type="GO" id="GO:0003676">
    <property type="term" value="F:nucleic acid binding"/>
    <property type="evidence" value="ECO:0007669"/>
    <property type="project" value="InterPro"/>
</dbReference>
<evidence type="ECO:0000313" key="2">
    <source>
        <dbReference type="Proteomes" id="UP001408789"/>
    </source>
</evidence>
<sequence>MHTFYRELPLCSELFRLSKTKLKLSTNYHPQTNSQTEVVYRCLEGYFQCFAHEQPTKWSSYLPWAEYSYNTEYHTSTGTTPFMAVYGRHPPSLSPYVFGETANAELEAQLINRDDMLKRLRTNLLKAQA</sequence>
<protein>
    <recommendedName>
        <fullName evidence="3">Integrase catalytic domain-containing protein</fullName>
    </recommendedName>
</protein>
<accession>A0AAP0CXW8</accession>
<proteinExistence type="predicted"/>
<dbReference type="Proteomes" id="UP001408789">
    <property type="component" value="Unassembled WGS sequence"/>
</dbReference>
<dbReference type="PANTHER" id="PTHR45835">
    <property type="entry name" value="YALI0A06105P"/>
    <property type="match status" value="1"/>
</dbReference>
<dbReference type="InterPro" id="IPR036397">
    <property type="entry name" value="RNaseH_sf"/>
</dbReference>
<dbReference type="EMBL" id="JBCNJP010000017">
    <property type="protein sequence ID" value="KAK9065021.1"/>
    <property type="molecule type" value="Genomic_DNA"/>
</dbReference>
<dbReference type="InterPro" id="IPR012337">
    <property type="entry name" value="RNaseH-like_sf"/>
</dbReference>
<organism evidence="1 2">
    <name type="scientific">Deinandra increscens subsp. villosa</name>
    <dbReference type="NCBI Taxonomy" id="3103831"/>
    <lineage>
        <taxon>Eukaryota</taxon>
        <taxon>Viridiplantae</taxon>
        <taxon>Streptophyta</taxon>
        <taxon>Embryophyta</taxon>
        <taxon>Tracheophyta</taxon>
        <taxon>Spermatophyta</taxon>
        <taxon>Magnoliopsida</taxon>
        <taxon>eudicotyledons</taxon>
        <taxon>Gunneridae</taxon>
        <taxon>Pentapetalae</taxon>
        <taxon>asterids</taxon>
        <taxon>campanulids</taxon>
        <taxon>Asterales</taxon>
        <taxon>Asteraceae</taxon>
        <taxon>Asteroideae</taxon>
        <taxon>Heliantheae alliance</taxon>
        <taxon>Madieae</taxon>
        <taxon>Madiinae</taxon>
        <taxon>Deinandra</taxon>
    </lineage>
</organism>
<evidence type="ECO:0008006" key="3">
    <source>
        <dbReference type="Google" id="ProtNLM"/>
    </source>
</evidence>
<comment type="caution">
    <text evidence="1">The sequence shown here is derived from an EMBL/GenBank/DDBJ whole genome shotgun (WGS) entry which is preliminary data.</text>
</comment>
<name>A0AAP0CXW8_9ASTR</name>
<evidence type="ECO:0000313" key="1">
    <source>
        <dbReference type="EMBL" id="KAK9065021.1"/>
    </source>
</evidence>
<dbReference type="Gene3D" id="3.30.420.10">
    <property type="entry name" value="Ribonuclease H-like superfamily/Ribonuclease H"/>
    <property type="match status" value="1"/>
</dbReference>
<dbReference type="AlphaFoldDB" id="A0AAP0CXW8"/>
<keyword evidence="2" id="KW-1185">Reference proteome</keyword>
<dbReference type="PANTHER" id="PTHR45835:SF99">
    <property type="entry name" value="CHROMO DOMAIN-CONTAINING PROTEIN-RELATED"/>
    <property type="match status" value="1"/>
</dbReference>
<gene>
    <name evidence="1" type="ORF">SSX86_016404</name>
</gene>
<dbReference type="SUPFAM" id="SSF53098">
    <property type="entry name" value="Ribonuclease H-like"/>
    <property type="match status" value="1"/>
</dbReference>
<reference evidence="1 2" key="1">
    <citation type="submission" date="2024-04" db="EMBL/GenBank/DDBJ databases">
        <title>The reference genome of an endangered Asteraceae, Deinandra increscens subsp. villosa, native to the Central Coast of California.</title>
        <authorList>
            <person name="Guilliams M."/>
            <person name="Hasenstab-Lehman K."/>
            <person name="Meyer R."/>
            <person name="Mcevoy S."/>
        </authorList>
    </citation>
    <scope>NUCLEOTIDE SEQUENCE [LARGE SCALE GENOMIC DNA]</scope>
    <source>
        <tissue evidence="1">Leaf</tissue>
    </source>
</reference>